<dbReference type="Proteomes" id="UP001292571">
    <property type="component" value="Unassembled WGS sequence"/>
</dbReference>
<protein>
    <submittedName>
        <fullName evidence="2">Uncharacterized protein</fullName>
    </submittedName>
</protein>
<gene>
    <name evidence="2" type="ORF">SOP97_06925</name>
</gene>
<evidence type="ECO:0000313" key="3">
    <source>
        <dbReference type="Proteomes" id="UP001292571"/>
    </source>
</evidence>
<comment type="caution">
    <text evidence="2">The sequence shown here is derived from an EMBL/GenBank/DDBJ whole genome shotgun (WGS) entry which is preliminary data.</text>
</comment>
<dbReference type="RefSeq" id="WP_322948735.1">
    <property type="nucleotide sequence ID" value="NZ_JAYEET010000020.1"/>
</dbReference>
<name>A0ABU5P7A9_9PSED</name>
<keyword evidence="1" id="KW-0812">Transmembrane</keyword>
<keyword evidence="1" id="KW-0472">Membrane</keyword>
<keyword evidence="1" id="KW-1133">Transmembrane helix</keyword>
<sequence length="97" mass="11243">MEGIQLGWVLFLVGSVVFLMMGLLLLLLLVRDQHLQGLLQLQCQLSEKLGQHRKRLEHEKFELQAALRAERAHVQQLRRKVQLLEYLVCEQPECQGG</sequence>
<proteinExistence type="predicted"/>
<dbReference type="EMBL" id="JAYEET010000020">
    <property type="protein sequence ID" value="MEA1605556.1"/>
    <property type="molecule type" value="Genomic_DNA"/>
</dbReference>
<evidence type="ECO:0000256" key="1">
    <source>
        <dbReference type="SAM" id="Phobius"/>
    </source>
</evidence>
<organism evidence="2 3">
    <name type="scientific">Pseudomonas spirodelae</name>
    <dbReference type="NCBI Taxonomy" id="3101751"/>
    <lineage>
        <taxon>Bacteria</taxon>
        <taxon>Pseudomonadati</taxon>
        <taxon>Pseudomonadota</taxon>
        <taxon>Gammaproteobacteria</taxon>
        <taxon>Pseudomonadales</taxon>
        <taxon>Pseudomonadaceae</taxon>
        <taxon>Pseudomonas</taxon>
    </lineage>
</organism>
<evidence type="ECO:0000313" key="2">
    <source>
        <dbReference type="EMBL" id="MEA1605556.1"/>
    </source>
</evidence>
<reference evidence="2 3" key="1">
    <citation type="submission" date="2023-12" db="EMBL/GenBank/DDBJ databases">
        <title>Pseudomonas sp. T5W1.</title>
        <authorList>
            <person name="Maltman C."/>
        </authorList>
    </citation>
    <scope>NUCLEOTIDE SEQUENCE [LARGE SCALE GENOMIC DNA]</scope>
    <source>
        <strain evidence="2 3">T5W1</strain>
    </source>
</reference>
<feature type="transmembrane region" description="Helical" evidence="1">
    <location>
        <begin position="6"/>
        <end position="30"/>
    </location>
</feature>
<accession>A0ABU5P7A9</accession>
<keyword evidence="3" id="KW-1185">Reference proteome</keyword>